<gene>
    <name evidence="2" type="ORF">MTCD1_03623</name>
</gene>
<evidence type="ECO:0000256" key="1">
    <source>
        <dbReference type="SAM" id="Phobius"/>
    </source>
</evidence>
<feature type="transmembrane region" description="Helical" evidence="1">
    <location>
        <begin position="48"/>
        <end position="70"/>
    </location>
</feature>
<protein>
    <recommendedName>
        <fullName evidence="4">DUF998 domain-containing protein</fullName>
    </recommendedName>
</protein>
<organism evidence="2 3">
    <name type="scientific">Colwellia marinimaniae</name>
    <dbReference type="NCBI Taxonomy" id="1513592"/>
    <lineage>
        <taxon>Bacteria</taxon>
        <taxon>Pseudomonadati</taxon>
        <taxon>Pseudomonadota</taxon>
        <taxon>Gammaproteobacteria</taxon>
        <taxon>Alteromonadales</taxon>
        <taxon>Colwelliaceae</taxon>
        <taxon>Colwellia</taxon>
    </lineage>
</organism>
<evidence type="ECO:0008006" key="4">
    <source>
        <dbReference type="Google" id="ProtNLM"/>
    </source>
</evidence>
<dbReference type="Proteomes" id="UP000197068">
    <property type="component" value="Unassembled WGS sequence"/>
</dbReference>
<comment type="caution">
    <text evidence="2">The sequence shown here is derived from an EMBL/GenBank/DDBJ whole genome shotgun (WGS) entry which is preliminary data.</text>
</comment>
<dbReference type="EMBL" id="BDQM01000064">
    <property type="protein sequence ID" value="GAW97967.1"/>
    <property type="molecule type" value="Genomic_DNA"/>
</dbReference>
<name>A0ABQ0N028_9GAMM</name>
<dbReference type="RefSeq" id="WP_057180658.1">
    <property type="nucleotide sequence ID" value="NZ_BDQM01000064.1"/>
</dbReference>
<feature type="transmembrane region" description="Helical" evidence="1">
    <location>
        <begin position="117"/>
        <end position="136"/>
    </location>
</feature>
<keyword evidence="1" id="KW-0812">Transmembrane</keyword>
<accession>A0ABQ0N028</accession>
<keyword evidence="1" id="KW-1133">Transmembrane helix</keyword>
<reference evidence="2 3" key="1">
    <citation type="submission" date="2017-06" db="EMBL/GenBank/DDBJ databases">
        <title>Whole Genome Sequences of Colwellia marinimaniae MTCD1.</title>
        <authorList>
            <person name="Kusumoto H."/>
            <person name="Inoue M."/>
            <person name="Tanikawa K."/>
            <person name="Maeji H."/>
            <person name="Cameron J.H."/>
            <person name="Bartlett D.H."/>
        </authorList>
    </citation>
    <scope>NUCLEOTIDE SEQUENCE [LARGE SCALE GENOMIC DNA]</scope>
    <source>
        <strain evidence="2 3">MTCD1</strain>
    </source>
</reference>
<sequence length="150" mass="16503">MIKQSFIFGAVLTFLGSLLHIAIIIGGPDWYLASGAGENMATLAKSDSMYPAFVGSILVCIFFGWSLYALSGAGIIRRLPFLKLFLILIAGLCIVRGLYGFFIPLLFNTPYVINLGVWFWVASSMVWLVIGLFYAAGIRSRWSYISGVKT</sequence>
<evidence type="ECO:0000313" key="2">
    <source>
        <dbReference type="EMBL" id="GAW97967.1"/>
    </source>
</evidence>
<feature type="transmembrane region" description="Helical" evidence="1">
    <location>
        <begin position="7"/>
        <end position="28"/>
    </location>
</feature>
<keyword evidence="3" id="KW-1185">Reference proteome</keyword>
<keyword evidence="1" id="KW-0472">Membrane</keyword>
<evidence type="ECO:0000313" key="3">
    <source>
        <dbReference type="Proteomes" id="UP000197068"/>
    </source>
</evidence>
<proteinExistence type="predicted"/>
<feature type="transmembrane region" description="Helical" evidence="1">
    <location>
        <begin position="82"/>
        <end position="105"/>
    </location>
</feature>